<feature type="transmembrane region" description="Helical" evidence="1">
    <location>
        <begin position="859"/>
        <end position="876"/>
    </location>
</feature>
<accession>A0ABT6B484</accession>
<protein>
    <submittedName>
        <fullName evidence="2">Efflux RND transporter permease subunit</fullName>
    </submittedName>
</protein>
<evidence type="ECO:0000313" key="2">
    <source>
        <dbReference type="EMBL" id="MDF3839692.1"/>
    </source>
</evidence>
<dbReference type="RefSeq" id="WP_276269323.1">
    <property type="nucleotide sequence ID" value="NZ_JARJLM010000699.1"/>
</dbReference>
<evidence type="ECO:0000313" key="3">
    <source>
        <dbReference type="Proteomes" id="UP001216674"/>
    </source>
</evidence>
<dbReference type="Gene3D" id="3.30.2090.10">
    <property type="entry name" value="Multidrug efflux transporter AcrB TolC docking domain, DN and DC subdomains"/>
    <property type="match status" value="2"/>
</dbReference>
<feature type="transmembrane region" description="Helical" evidence="1">
    <location>
        <begin position="987"/>
        <end position="1013"/>
    </location>
</feature>
<dbReference type="EMBL" id="JARJLM010000699">
    <property type="protein sequence ID" value="MDF3839692.1"/>
    <property type="molecule type" value="Genomic_DNA"/>
</dbReference>
<dbReference type="SUPFAM" id="SSF82866">
    <property type="entry name" value="Multidrug efflux transporter AcrB transmembrane domain"/>
    <property type="match status" value="2"/>
</dbReference>
<evidence type="ECO:0000256" key="1">
    <source>
        <dbReference type="SAM" id="Phobius"/>
    </source>
</evidence>
<sequence>MSLQAFFIQRRIATSFLAIAVLLAGAMAYFLLPVAPLPQVDFPTIQVVAKLPGASAETMATSVATPLERQLSNMAGVTQMTSSSSLGTTSIAVQFELSRDINGAAQDVQTAINAAGGTLPKNLPNPPTYQKVNPADFTLLSLALTSPSLTLTQLDSYAEDYLAQQISQMPGVGLVDFHGQQRPAVRIRLDPDKLAARGLTLEDVRSMVGVQTVNAPKGALNGPDRSVVFNATDQITTADGYRDLVIAYKNGAPVRVQDLGVVVDAAEDTQQAAWLQHERAIILDIHKQPGYNVVETIASIKARLPALEATLPAAAHLHVVGDRTQTIDASVHDVQFTLLLTIALVVMVIFSFLRNAWATFIPSLTIPLSLVATFGVMYLLGYSLDNLSLMGLTIAVGFVVDDAIVVIENVMRHIEEGVPRMRAALLGAREVRFTIISMTISLIAVFIPILLMGGIVGRLFREFAVTVSAAIVMSALVSLTVTPMLCGWLIRAPGEGGAGPRRFEKWLERAFVAMERHYERGLDWVLRHRKTMLAVTVATVLATGALFVWIPKGFFPQEDSGLIMGMAQAAPDISPQAMAARMQQLGRIVEADPAVDNVYFWIGPNPTVSQGRMMINLKPFGQRADSAAQVLNRLKPQVAKVMGISLSMQVRQDIQVGGRISAAQYQYTLQDPDIQELDHWAQVLTKRFSGLPELADVSSDQQASASSATLVIDRTTASRFGITAQAIDDTLYDAFGQRQIATLFTQLNQYHVVEEIDPRFQLTTDALAHLYVRSPLTSELVPLNTLARIDNTVSPIAVNHQGLFPSVTISFNLAQGQSLGTAVAAIHKAEAEAGKPESLSGTFQGTAQAFQASLRSEPYLILAALVVVYLVLGILYESAIHPLTIISTLPSAGVGALCALILCGQDLSIMGMIGIILLIGIVKKNAIMMIDFALVAEREQGLSPVEAIRQACLLRFRPIMMTTLAALFGALPLALGHGAGAELRVPLGIAIVGGLILSQMLTLFTTPVVHLFFDRLARRIEASRRRPASLAAANDNGREVRGESASA</sequence>
<feature type="transmembrane region" description="Helical" evidence="1">
    <location>
        <begin position="956"/>
        <end position="975"/>
    </location>
</feature>
<feature type="transmembrane region" description="Helical" evidence="1">
    <location>
        <begin position="463"/>
        <end position="490"/>
    </location>
</feature>
<dbReference type="SUPFAM" id="SSF82693">
    <property type="entry name" value="Multidrug efflux transporter AcrB pore domain, PN1, PN2, PC1 and PC2 subdomains"/>
    <property type="match status" value="4"/>
</dbReference>
<dbReference type="PANTHER" id="PTHR32063:SF21">
    <property type="entry name" value="MULTIDRUG RESISTANCE PROTEIN MDTB"/>
    <property type="match status" value="1"/>
</dbReference>
<feature type="transmembrane region" description="Helical" evidence="1">
    <location>
        <begin position="431"/>
        <end position="451"/>
    </location>
</feature>
<dbReference type="InterPro" id="IPR027463">
    <property type="entry name" value="AcrB_DN_DC_subdom"/>
</dbReference>
<keyword evidence="1" id="KW-0472">Membrane</keyword>
<dbReference type="SUPFAM" id="SSF82714">
    <property type="entry name" value="Multidrug efflux transporter AcrB TolC docking domain, DN and DC subdomains"/>
    <property type="match status" value="2"/>
</dbReference>
<name>A0ABT6B484_9BURK</name>
<feature type="transmembrane region" description="Helical" evidence="1">
    <location>
        <begin position="532"/>
        <end position="550"/>
    </location>
</feature>
<gene>
    <name evidence="2" type="ORF">P3W85_43170</name>
</gene>
<keyword evidence="1" id="KW-0812">Transmembrane</keyword>
<organism evidence="2 3">
    <name type="scientific">Cupriavidus basilensis</name>
    <dbReference type="NCBI Taxonomy" id="68895"/>
    <lineage>
        <taxon>Bacteria</taxon>
        <taxon>Pseudomonadati</taxon>
        <taxon>Pseudomonadota</taxon>
        <taxon>Betaproteobacteria</taxon>
        <taxon>Burkholderiales</taxon>
        <taxon>Burkholderiaceae</taxon>
        <taxon>Cupriavidus</taxon>
    </lineage>
</organism>
<dbReference type="PRINTS" id="PR00702">
    <property type="entry name" value="ACRIFLAVINRP"/>
</dbReference>
<feature type="transmembrane region" description="Helical" evidence="1">
    <location>
        <begin position="360"/>
        <end position="381"/>
    </location>
</feature>
<comment type="caution">
    <text evidence="2">The sequence shown here is derived from an EMBL/GenBank/DDBJ whole genome shotgun (WGS) entry which is preliminary data.</text>
</comment>
<dbReference type="PANTHER" id="PTHR32063">
    <property type="match status" value="1"/>
</dbReference>
<dbReference type="Gene3D" id="3.30.70.1320">
    <property type="entry name" value="Multidrug efflux transporter AcrB pore domain like"/>
    <property type="match status" value="1"/>
</dbReference>
<dbReference type="Gene3D" id="3.30.70.1440">
    <property type="entry name" value="Multidrug efflux transporter AcrB pore domain"/>
    <property type="match status" value="1"/>
</dbReference>
<keyword evidence="1" id="KW-1133">Transmembrane helix</keyword>
<feature type="transmembrane region" description="Helical" evidence="1">
    <location>
        <begin position="334"/>
        <end position="353"/>
    </location>
</feature>
<feature type="transmembrane region" description="Helical" evidence="1">
    <location>
        <begin position="908"/>
        <end position="935"/>
    </location>
</feature>
<dbReference type="Gene3D" id="3.30.70.1430">
    <property type="entry name" value="Multidrug efflux transporter AcrB pore domain"/>
    <property type="match status" value="2"/>
</dbReference>
<keyword evidence="3" id="KW-1185">Reference proteome</keyword>
<proteinExistence type="predicted"/>
<dbReference type="Proteomes" id="UP001216674">
    <property type="component" value="Unassembled WGS sequence"/>
</dbReference>
<dbReference type="Pfam" id="PF00873">
    <property type="entry name" value="ACR_tran"/>
    <property type="match status" value="1"/>
</dbReference>
<dbReference type="Gene3D" id="1.20.1640.10">
    <property type="entry name" value="Multidrug efflux transporter AcrB transmembrane domain"/>
    <property type="match status" value="2"/>
</dbReference>
<reference evidence="2 3" key="1">
    <citation type="submission" date="2023-03" db="EMBL/GenBank/DDBJ databases">
        <title>Draft assemblies of triclosan tolerant bacteria isolated from returned activated sludge.</title>
        <authorList>
            <person name="Van Hamelsveld S."/>
        </authorList>
    </citation>
    <scope>NUCLEOTIDE SEQUENCE [LARGE SCALE GENOMIC DNA]</scope>
    <source>
        <strain evidence="2 3">GW210010_S58</strain>
    </source>
</reference>
<dbReference type="InterPro" id="IPR001036">
    <property type="entry name" value="Acrflvin-R"/>
</dbReference>